<organism evidence="2 3">
    <name type="scientific">Chroococcidiopsis cubana SAG 39.79</name>
    <dbReference type="NCBI Taxonomy" id="388085"/>
    <lineage>
        <taxon>Bacteria</taxon>
        <taxon>Bacillati</taxon>
        <taxon>Cyanobacteriota</taxon>
        <taxon>Cyanophyceae</taxon>
        <taxon>Chroococcidiopsidales</taxon>
        <taxon>Chroococcidiopsidaceae</taxon>
        <taxon>Chroococcidiopsis</taxon>
    </lineage>
</organism>
<proteinExistence type="predicted"/>
<evidence type="ECO:0000256" key="1">
    <source>
        <dbReference type="SAM" id="MobiDB-lite"/>
    </source>
</evidence>
<name>A0AB37UGJ5_9CYAN</name>
<dbReference type="Proteomes" id="UP000282574">
    <property type="component" value="Unassembled WGS sequence"/>
</dbReference>
<gene>
    <name evidence="2" type="ORF">DSM107010_43350</name>
</gene>
<accession>A0AB37UGJ5</accession>
<dbReference type="AlphaFoldDB" id="A0AB37UGJ5"/>
<comment type="caution">
    <text evidence="2">The sequence shown here is derived from an EMBL/GenBank/DDBJ whole genome shotgun (WGS) entry which is preliminary data.</text>
</comment>
<keyword evidence="3" id="KW-1185">Reference proteome</keyword>
<protein>
    <submittedName>
        <fullName evidence="2">Uncharacterized protein</fullName>
    </submittedName>
</protein>
<sequence length="92" mass="10598">MAYLEPLVEDQWFIASPKLKQFVATVREISDRTTHNRAQTLSALEPYFTQLLAKKGWLPDRFTKPNPEQESVRSFRSGYSNAPCKNEVKSHA</sequence>
<dbReference type="RefSeq" id="WP_106169498.1">
    <property type="nucleotide sequence ID" value="NZ_JAVKZF010000004.1"/>
</dbReference>
<feature type="region of interest" description="Disordered" evidence="1">
    <location>
        <begin position="62"/>
        <end position="92"/>
    </location>
</feature>
<reference evidence="2 3" key="1">
    <citation type="journal article" date="2019" name="Genome Biol. Evol.">
        <title>Day and night: Metabolic profiles and evolutionary relationships of six axenic non-marine cyanobacteria.</title>
        <authorList>
            <person name="Will S.E."/>
            <person name="Henke P."/>
            <person name="Boedeker C."/>
            <person name="Huang S."/>
            <person name="Brinkmann H."/>
            <person name="Rohde M."/>
            <person name="Jarek M."/>
            <person name="Friedl T."/>
            <person name="Seufert S."/>
            <person name="Schumacher M."/>
            <person name="Overmann J."/>
            <person name="Neumann-Schaal M."/>
            <person name="Petersen J."/>
        </authorList>
    </citation>
    <scope>NUCLEOTIDE SEQUENCE [LARGE SCALE GENOMIC DNA]</scope>
    <source>
        <strain evidence="2 3">SAG 39.79</strain>
    </source>
</reference>
<evidence type="ECO:0000313" key="2">
    <source>
        <dbReference type="EMBL" id="RUT10339.1"/>
    </source>
</evidence>
<evidence type="ECO:0000313" key="3">
    <source>
        <dbReference type="Proteomes" id="UP000282574"/>
    </source>
</evidence>
<feature type="compositionally biased region" description="Polar residues" evidence="1">
    <location>
        <begin position="66"/>
        <end position="80"/>
    </location>
</feature>
<dbReference type="EMBL" id="RSCK01000044">
    <property type="protein sequence ID" value="RUT10339.1"/>
    <property type="molecule type" value="Genomic_DNA"/>
</dbReference>